<evidence type="ECO:0000313" key="3">
    <source>
        <dbReference type="WBParaSite" id="snap_masked-unitig_25618-processed-gene-0.0-mRNA-1"/>
    </source>
</evidence>
<feature type="compositionally biased region" description="Basic and acidic residues" evidence="1">
    <location>
        <begin position="225"/>
        <end position="240"/>
    </location>
</feature>
<reference evidence="3" key="1">
    <citation type="submission" date="2016-11" db="UniProtKB">
        <authorList>
            <consortium name="WormBaseParasite"/>
        </authorList>
    </citation>
    <scope>IDENTIFICATION</scope>
</reference>
<evidence type="ECO:0000313" key="2">
    <source>
        <dbReference type="Proteomes" id="UP000095280"/>
    </source>
</evidence>
<organism evidence="2 3">
    <name type="scientific">Macrostomum lignano</name>
    <dbReference type="NCBI Taxonomy" id="282301"/>
    <lineage>
        <taxon>Eukaryota</taxon>
        <taxon>Metazoa</taxon>
        <taxon>Spiralia</taxon>
        <taxon>Lophotrochozoa</taxon>
        <taxon>Platyhelminthes</taxon>
        <taxon>Rhabditophora</taxon>
        <taxon>Macrostomorpha</taxon>
        <taxon>Macrostomida</taxon>
        <taxon>Macrostomidae</taxon>
        <taxon>Macrostomum</taxon>
    </lineage>
</organism>
<feature type="compositionally biased region" description="Basic and acidic residues" evidence="1">
    <location>
        <begin position="156"/>
        <end position="186"/>
    </location>
</feature>
<protein>
    <submittedName>
        <fullName evidence="3">Smg4_UPF3 domain-containing protein</fullName>
    </submittedName>
</protein>
<feature type="region of interest" description="Disordered" evidence="1">
    <location>
        <begin position="57"/>
        <end position="264"/>
    </location>
</feature>
<feature type="compositionally biased region" description="Basic and acidic residues" evidence="1">
    <location>
        <begin position="57"/>
        <end position="66"/>
    </location>
</feature>
<dbReference type="Proteomes" id="UP000095280">
    <property type="component" value="Unplaced"/>
</dbReference>
<evidence type="ECO:0000256" key="1">
    <source>
        <dbReference type="SAM" id="MobiDB-lite"/>
    </source>
</evidence>
<dbReference type="AlphaFoldDB" id="A0A1I8JPU7"/>
<name>A0A1I8JPU7_9PLAT</name>
<dbReference type="WBParaSite" id="snap_masked-unitig_25618-processed-gene-0.0-mRNA-1">
    <property type="protein sequence ID" value="snap_masked-unitig_25618-processed-gene-0.0-mRNA-1"/>
    <property type="gene ID" value="snap_masked-unitig_25618-processed-gene-0.0"/>
</dbReference>
<keyword evidence="2" id="KW-1185">Reference proteome</keyword>
<feature type="compositionally biased region" description="Basic and acidic residues" evidence="1">
    <location>
        <begin position="201"/>
        <end position="218"/>
    </location>
</feature>
<proteinExistence type="predicted"/>
<feature type="compositionally biased region" description="Basic and acidic residues" evidence="1">
    <location>
        <begin position="94"/>
        <end position="123"/>
    </location>
</feature>
<accession>A0A1I8JPU7</accession>
<sequence length="286" mass="31630">SRCHRKFNIGRRLLKSLKVASCRAILSILSIFSILKHHQRDEALKRKLIRVVKEEPFDSEVPDDKSKHLKTGCSFGTETQTEDRRGQGQQGKDVGAKDEQGQKQAEAKDSKSPMTTRRKDIKGQGHQQGHRARTARGQGHSEARTSGPRHQGPRTGEAKDIRAKGHQGQDSEAKDIREGKQAKDSEADSDGADGPKANAKQKRESDHKDSDAASEKSKLMQAKGPIDKTECPNRTAESRCRRGASRGCISTVHSDGAPIMPERPVPAFSAKLSKKKHLKLLMKRLN</sequence>